<accession>A0A0H3ZKR8</accession>
<dbReference type="AlphaFoldDB" id="A0A0H3ZKR8"/>
<organism evidence="1">
    <name type="scientific">Vibrio genomosp. F6</name>
    <dbReference type="NCBI Taxonomy" id="723172"/>
    <lineage>
        <taxon>Bacteria</taxon>
        <taxon>Pseudomonadati</taxon>
        <taxon>Pseudomonadota</taxon>
        <taxon>Gammaproteobacteria</taxon>
        <taxon>Vibrionales</taxon>
        <taxon>Vibrionaceae</taxon>
        <taxon>Vibrio</taxon>
    </lineage>
</organism>
<proteinExistence type="predicted"/>
<protein>
    <submittedName>
        <fullName evidence="1">Uncharacterized protein</fullName>
    </submittedName>
</protein>
<reference evidence="1" key="1">
    <citation type="journal article" date="2015" name="MBio">
        <title>Eco-Evolutionary Dynamics of Episomes among Ecologically Cohesive Bacterial Populations.</title>
        <authorList>
            <person name="Xue H."/>
            <person name="Cordero O.X."/>
            <person name="Camas F.M."/>
            <person name="Trimble W."/>
            <person name="Meyer F."/>
            <person name="Guglielmini J."/>
            <person name="Rocha E.P."/>
            <person name="Polz M.F."/>
        </authorList>
    </citation>
    <scope>NUCLEOTIDE SEQUENCE</scope>
    <source>
        <strain evidence="1">FF_146</strain>
    </source>
</reference>
<evidence type="ECO:0000313" key="1">
    <source>
        <dbReference type="EMBL" id="AKN36688.1"/>
    </source>
</evidence>
<name>A0A0H3ZKR8_9VIBR</name>
<sequence>MIMISGISSGNCILSSMAKERVKSGIIDHAQISGMKSAYTVVFDGSEWNGEPLVLSSSRQPYEPRIFKSLDGALAELLRIGLTEASIKITDGTDSE</sequence>
<dbReference type="EMBL" id="KP795505">
    <property type="protein sequence ID" value="AKN36688.1"/>
    <property type="molecule type" value="Genomic_DNA"/>
</dbReference>